<dbReference type="CDD" id="cd05233">
    <property type="entry name" value="SDR_c"/>
    <property type="match status" value="1"/>
</dbReference>
<dbReference type="InterPro" id="IPR020904">
    <property type="entry name" value="Sc_DH/Rdtase_CS"/>
</dbReference>
<proteinExistence type="inferred from homology"/>
<dbReference type="NCBIfam" id="NF005559">
    <property type="entry name" value="PRK07231.1"/>
    <property type="match status" value="1"/>
</dbReference>
<dbReference type="EC" id="1.1.1.-" evidence="3"/>
<keyword evidence="2 3" id="KW-0560">Oxidoreductase</keyword>
<protein>
    <submittedName>
        <fullName evidence="3">2,5-dichloro-2,5-cyclohexadiene-1,4-diol dehydrogenase LinX</fullName>
        <ecNumber evidence="3">1.1.1.-</ecNumber>
    </submittedName>
</protein>
<gene>
    <name evidence="3" type="primary">linX</name>
    <name evidence="3" type="ORF">SPSIL_023910</name>
</gene>
<evidence type="ECO:0000313" key="3">
    <source>
        <dbReference type="EMBL" id="XFO66241.1"/>
    </source>
</evidence>
<dbReference type="InterPro" id="IPR036291">
    <property type="entry name" value="NAD(P)-bd_dom_sf"/>
</dbReference>
<dbReference type="PROSITE" id="PS00061">
    <property type="entry name" value="ADH_SHORT"/>
    <property type="match status" value="1"/>
</dbReference>
<dbReference type="GO" id="GO:0016491">
    <property type="term" value="F:oxidoreductase activity"/>
    <property type="evidence" value="ECO:0007669"/>
    <property type="project" value="UniProtKB-KW"/>
</dbReference>
<dbReference type="RefSeq" id="WP_094607531.1">
    <property type="nucleotide sequence ID" value="NZ_CP155573.1"/>
</dbReference>
<evidence type="ECO:0000313" key="4">
    <source>
        <dbReference type="Proteomes" id="UP000216752"/>
    </source>
</evidence>
<dbReference type="Gene3D" id="3.40.50.720">
    <property type="entry name" value="NAD(P)-binding Rossmann-like Domain"/>
    <property type="match status" value="1"/>
</dbReference>
<organism evidence="3 4">
    <name type="scientific">Sporomusa silvacetica DSM 10669</name>
    <dbReference type="NCBI Taxonomy" id="1123289"/>
    <lineage>
        <taxon>Bacteria</taxon>
        <taxon>Bacillati</taxon>
        <taxon>Bacillota</taxon>
        <taxon>Negativicutes</taxon>
        <taxon>Selenomonadales</taxon>
        <taxon>Sporomusaceae</taxon>
        <taxon>Sporomusa</taxon>
    </lineage>
</organism>
<accession>A0ABZ3IKT8</accession>
<evidence type="ECO:0000256" key="2">
    <source>
        <dbReference type="ARBA" id="ARBA00023002"/>
    </source>
</evidence>
<reference evidence="3" key="1">
    <citation type="submission" date="2024-05" db="EMBL/GenBank/DDBJ databases">
        <title>Isolation and characterization of Sporomusa carbonis sp. nov., a carboxydotrophic hydrogenogen in the genus of Sporomusa isolated from a charcoal burning pile.</title>
        <authorList>
            <person name="Boeer T."/>
            <person name="Rosenbaum F."/>
            <person name="Eysell L."/>
            <person name="Mueller V."/>
            <person name="Daniel R."/>
            <person name="Poehlein A."/>
        </authorList>
    </citation>
    <scope>NUCLEOTIDE SEQUENCE [LARGE SCALE GENOMIC DNA]</scope>
    <source>
        <strain evidence="3">DSM 10669</strain>
    </source>
</reference>
<keyword evidence="4" id="KW-1185">Reference proteome</keyword>
<sequence length="264" mass="27827">MSKRVDNKVAIITGGGSGMGQAAARIFAAEGAKIVIAEINEKNGKAMEAEIRAAGGDALFVKADVSSEESAAAMAKAAIEKYGRIDILCHFAGAGGSMQSKDFMVYGKLWEFPLASWEKMIRINLTGTFLVTKAVVPHMIEQKSGSIVYCSSENGIKAVQNADAYTATKGGIVALTRVMAANVGRDNIRVNCICPGGVATPMHGEGWEKMIGKSLDEIGLQGNLPINRLGTPDEQAYAALFLASDEASYITGVIMPVDGGWYAV</sequence>
<dbReference type="PRINTS" id="PR00080">
    <property type="entry name" value="SDRFAMILY"/>
</dbReference>
<dbReference type="InterPro" id="IPR002347">
    <property type="entry name" value="SDR_fam"/>
</dbReference>
<evidence type="ECO:0000256" key="1">
    <source>
        <dbReference type="ARBA" id="ARBA00006484"/>
    </source>
</evidence>
<dbReference type="Proteomes" id="UP000216752">
    <property type="component" value="Chromosome"/>
</dbReference>
<dbReference type="PRINTS" id="PR00081">
    <property type="entry name" value="GDHRDH"/>
</dbReference>
<dbReference type="PANTHER" id="PTHR24321">
    <property type="entry name" value="DEHYDROGENASES, SHORT CHAIN"/>
    <property type="match status" value="1"/>
</dbReference>
<dbReference type="Pfam" id="PF13561">
    <property type="entry name" value="adh_short_C2"/>
    <property type="match status" value="1"/>
</dbReference>
<comment type="similarity">
    <text evidence="1">Belongs to the short-chain dehydrogenases/reductases (SDR) family.</text>
</comment>
<dbReference type="EMBL" id="CP155573">
    <property type="protein sequence ID" value="XFO66241.1"/>
    <property type="molecule type" value="Genomic_DNA"/>
</dbReference>
<dbReference type="PANTHER" id="PTHR24321:SF8">
    <property type="entry name" value="ESTRADIOL 17-BETA-DEHYDROGENASE 8-RELATED"/>
    <property type="match status" value="1"/>
</dbReference>
<name>A0ABZ3IKT8_9FIRM</name>
<dbReference type="SUPFAM" id="SSF51735">
    <property type="entry name" value="NAD(P)-binding Rossmann-fold domains"/>
    <property type="match status" value="1"/>
</dbReference>